<feature type="transmembrane region" description="Helical" evidence="7">
    <location>
        <begin position="201"/>
        <end position="220"/>
    </location>
</feature>
<feature type="transmembrane region" description="Helical" evidence="7">
    <location>
        <begin position="20"/>
        <end position="38"/>
    </location>
</feature>
<feature type="transmembrane region" description="Helical" evidence="7">
    <location>
        <begin position="296"/>
        <end position="319"/>
    </location>
</feature>
<comment type="caution">
    <text evidence="7">Lacks conserved residue(s) required for the propagation of feature annotation.</text>
</comment>
<evidence type="ECO:0000256" key="1">
    <source>
        <dbReference type="ARBA" id="ARBA00004141"/>
    </source>
</evidence>
<evidence type="ECO:0000313" key="9">
    <source>
        <dbReference type="EMBL" id="MBC5840604.1"/>
    </source>
</evidence>
<dbReference type="Pfam" id="PF00582">
    <property type="entry name" value="Usp"/>
    <property type="match status" value="1"/>
</dbReference>
<dbReference type="InterPro" id="IPR014729">
    <property type="entry name" value="Rossmann-like_a/b/a_fold"/>
</dbReference>
<feature type="domain" description="UspA" evidence="8">
    <location>
        <begin position="490"/>
        <end position="622"/>
    </location>
</feature>
<comment type="subcellular location">
    <subcellularLocation>
        <location evidence="7">Cell membrane</location>
        <topology evidence="7">Multi-pass membrane protein</topology>
    </subcellularLocation>
    <subcellularLocation>
        <location evidence="1">Membrane</location>
        <topology evidence="1">Multi-pass membrane protein</topology>
    </subcellularLocation>
</comment>
<dbReference type="PRINTS" id="PR00447">
    <property type="entry name" value="NATRESASSCMP"/>
</dbReference>
<evidence type="ECO:0000256" key="6">
    <source>
        <dbReference type="ARBA" id="ARBA00023136"/>
    </source>
</evidence>
<feature type="transmembrane region" description="Helical" evidence="7">
    <location>
        <begin position="101"/>
        <end position="124"/>
    </location>
</feature>
<gene>
    <name evidence="7" type="primary">mntH</name>
    <name evidence="9" type="ORF">H8R23_04230</name>
</gene>
<organism evidence="9 10">
    <name type="scientific">Flavobacterium kayseriense</name>
    <dbReference type="NCBI Taxonomy" id="2764714"/>
    <lineage>
        <taxon>Bacteria</taxon>
        <taxon>Pseudomonadati</taxon>
        <taxon>Bacteroidota</taxon>
        <taxon>Flavobacteriia</taxon>
        <taxon>Flavobacteriales</taxon>
        <taxon>Flavobacteriaceae</taxon>
        <taxon>Flavobacterium</taxon>
    </lineage>
</organism>
<dbReference type="InterPro" id="IPR001046">
    <property type="entry name" value="NRAMP_fam"/>
</dbReference>
<dbReference type="SUPFAM" id="SSF52402">
    <property type="entry name" value="Adenine nucleotide alpha hydrolases-like"/>
    <property type="match status" value="1"/>
</dbReference>
<reference evidence="9 10" key="1">
    <citation type="submission" date="2020-08" db="EMBL/GenBank/DDBJ databases">
        <title>Description of novel Flavobacterium F-380 isolate.</title>
        <authorList>
            <person name="Saticioglu I.B."/>
            <person name="Duman M."/>
            <person name="Altun S."/>
        </authorList>
    </citation>
    <scope>NUCLEOTIDE SEQUENCE [LARGE SCALE GENOMIC DNA]</scope>
    <source>
        <strain evidence="9 10">F-380</strain>
    </source>
</reference>
<evidence type="ECO:0000256" key="7">
    <source>
        <dbReference type="HAMAP-Rule" id="MF_00221"/>
    </source>
</evidence>
<evidence type="ECO:0000256" key="5">
    <source>
        <dbReference type="ARBA" id="ARBA00022989"/>
    </source>
</evidence>
<dbReference type="InterPro" id="IPR006016">
    <property type="entry name" value="UspA"/>
</dbReference>
<keyword evidence="7" id="KW-0406">Ion transport</keyword>
<dbReference type="Pfam" id="PF01566">
    <property type="entry name" value="Nramp"/>
    <property type="match status" value="1"/>
</dbReference>
<keyword evidence="10" id="KW-1185">Reference proteome</keyword>
<comment type="similarity">
    <text evidence="7">Belongs to the NRAMP family.</text>
</comment>
<protein>
    <recommendedName>
        <fullName evidence="7">Divalent metal cation transporter MntH</fullName>
    </recommendedName>
</protein>
<keyword evidence="6 7" id="KW-0472">Membrane</keyword>
<dbReference type="Gene3D" id="3.40.50.620">
    <property type="entry name" value="HUPs"/>
    <property type="match status" value="1"/>
</dbReference>
<dbReference type="NCBIfam" id="NF037982">
    <property type="entry name" value="Nramp_1"/>
    <property type="match status" value="1"/>
</dbReference>
<keyword evidence="5 7" id="KW-1133">Transmembrane helix</keyword>
<keyword evidence="3 7" id="KW-0812">Transmembrane</keyword>
<evidence type="ECO:0000313" key="10">
    <source>
        <dbReference type="Proteomes" id="UP000629963"/>
    </source>
</evidence>
<sequence length="623" mass="68659">MGKSLEEVHESVSTENKKSIFKKILAFFGPAYLISVGYMDPGNWATDLAGGSQFGYSLLWVLLMSNLMALLLQSLSARLGIVTQRDLAQASRETYSPFINYILYFLAEIAIAACDLAEVLGMAIGLNLLFGISLIDGVIITVLDTFLLLFLINKGIRKMEAFIIALVLVIGVSFIFEMIFAQPVLEDVMQGLIPTMPSESALYIAIGIIGATVMPHNLYLHSSLVQTRKFDRSKEGIKQALKYNFIDSTIALNLAFFVNAAILILAAATFYKVGMHEVAEIQDAHKFLQPLLGTKWAPILFAVALIAAGQSSTITGTLAGQIIMEGYLNLRIQPWVRRIITRLIAIVPAVIVITIFGEGVTGKLLIFSQVILSLQLGFAIIPLIHFVSDKTKMNGFHIGKITQTASWIVALVIVILNGKLVYDEIQGWLENSANPTVLWLTVVPLAFSFLILLVYIVVKPFITKSRDAFHNHSPHNLKLRFSQAESYSKKNIAVSVDFSNADEVALNSAFELGGTDAKYTLIHIVETVGAMLYGENVDDHETLVDEKLLKEYQVMLTEKGFHVAIQLGFGTPDKVIPKLVNEGNFDILVMGTHGHTGFKDLIFGTTVDKLRHKISIPLLIVKE</sequence>
<evidence type="ECO:0000256" key="3">
    <source>
        <dbReference type="ARBA" id="ARBA00022692"/>
    </source>
</evidence>
<name>A0ABR7J504_9FLAO</name>
<feature type="transmembrane region" description="Helical" evidence="7">
    <location>
        <begin position="58"/>
        <end position="81"/>
    </location>
</feature>
<feature type="transmembrane region" description="Helical" evidence="7">
    <location>
        <begin position="130"/>
        <end position="152"/>
    </location>
</feature>
<dbReference type="HAMAP" id="MF_00221">
    <property type="entry name" value="NRAMP"/>
    <property type="match status" value="1"/>
</dbReference>
<dbReference type="Proteomes" id="UP000629963">
    <property type="component" value="Unassembled WGS sequence"/>
</dbReference>
<feature type="transmembrane region" description="Helical" evidence="7">
    <location>
        <begin position="398"/>
        <end position="416"/>
    </location>
</feature>
<dbReference type="RefSeq" id="WP_187009168.1">
    <property type="nucleotide sequence ID" value="NZ_JACRUI010000001.1"/>
</dbReference>
<keyword evidence="4 7" id="KW-0769">Symport</keyword>
<feature type="transmembrane region" description="Helical" evidence="7">
    <location>
        <begin position="436"/>
        <end position="458"/>
    </location>
</feature>
<dbReference type="NCBIfam" id="NF001923">
    <property type="entry name" value="PRK00701.1"/>
    <property type="match status" value="1"/>
</dbReference>
<evidence type="ECO:0000259" key="8">
    <source>
        <dbReference type="Pfam" id="PF00582"/>
    </source>
</evidence>
<comment type="function">
    <text evidence="7">H(+)-stimulated, divalent metal cation uptake system.</text>
</comment>
<proteinExistence type="inferred from homology"/>
<feature type="transmembrane region" description="Helical" evidence="7">
    <location>
        <begin position="366"/>
        <end position="386"/>
    </location>
</feature>
<evidence type="ECO:0000256" key="2">
    <source>
        <dbReference type="ARBA" id="ARBA00022448"/>
    </source>
</evidence>
<accession>A0ABR7J504</accession>
<feature type="transmembrane region" description="Helical" evidence="7">
    <location>
        <begin position="161"/>
        <end position="181"/>
    </location>
</feature>
<feature type="transmembrane region" description="Helical" evidence="7">
    <location>
        <begin position="241"/>
        <end position="268"/>
    </location>
</feature>
<dbReference type="PANTHER" id="PTHR11706">
    <property type="entry name" value="SOLUTE CARRIER PROTEIN FAMILY 11 MEMBER"/>
    <property type="match status" value="1"/>
</dbReference>
<dbReference type="NCBIfam" id="TIGR01197">
    <property type="entry name" value="nramp"/>
    <property type="match status" value="1"/>
</dbReference>
<dbReference type="CDD" id="cd00293">
    <property type="entry name" value="USP-like"/>
    <property type="match status" value="1"/>
</dbReference>
<feature type="transmembrane region" description="Helical" evidence="7">
    <location>
        <begin position="339"/>
        <end position="360"/>
    </location>
</feature>
<keyword evidence="7" id="KW-1003">Cell membrane</keyword>
<keyword evidence="2 7" id="KW-0813">Transport</keyword>
<dbReference type="PANTHER" id="PTHR11706:SF33">
    <property type="entry name" value="NATURAL RESISTANCE-ASSOCIATED MACROPHAGE PROTEIN 2"/>
    <property type="match status" value="1"/>
</dbReference>
<comment type="caution">
    <text evidence="9">The sequence shown here is derived from an EMBL/GenBank/DDBJ whole genome shotgun (WGS) entry which is preliminary data.</text>
</comment>
<evidence type="ECO:0000256" key="4">
    <source>
        <dbReference type="ARBA" id="ARBA00022847"/>
    </source>
</evidence>
<dbReference type="EMBL" id="JACRUJ010000001">
    <property type="protein sequence ID" value="MBC5840604.1"/>
    <property type="molecule type" value="Genomic_DNA"/>
</dbReference>